<keyword evidence="2" id="KW-1185">Reference proteome</keyword>
<sequence length="190" mass="21289">AAVVPGLRNRGLAEFGVLSEALEQISSEKFECHAEGRITLLYLGVLDWFSVPEDQGNLEGKKPEEDIGMLSEKYNGQGHKGRIKVTSVKELVVQVLGYVFELAVQYDLINVTTLATIERPRRRWQTLLEAQVKHPASPGYELSRRFSGYDRGRQVVAPFVGLFEAKEVMEEAEIGKRTSKAKALKDEARL</sequence>
<protein>
    <submittedName>
        <fullName evidence="1">Uncharacterized protein</fullName>
    </submittedName>
</protein>
<dbReference type="Proteomes" id="UP001189429">
    <property type="component" value="Unassembled WGS sequence"/>
</dbReference>
<dbReference type="EMBL" id="CAUYUJ010010258">
    <property type="protein sequence ID" value="CAK0828924.1"/>
    <property type="molecule type" value="Genomic_DNA"/>
</dbReference>
<evidence type="ECO:0000313" key="1">
    <source>
        <dbReference type="EMBL" id="CAK0828924.1"/>
    </source>
</evidence>
<reference evidence="1" key="1">
    <citation type="submission" date="2023-10" db="EMBL/GenBank/DDBJ databases">
        <authorList>
            <person name="Chen Y."/>
            <person name="Shah S."/>
            <person name="Dougan E. K."/>
            <person name="Thang M."/>
            <person name="Chan C."/>
        </authorList>
    </citation>
    <scope>NUCLEOTIDE SEQUENCE [LARGE SCALE GENOMIC DNA]</scope>
</reference>
<name>A0ABN9SAG1_9DINO</name>
<evidence type="ECO:0000313" key="2">
    <source>
        <dbReference type="Proteomes" id="UP001189429"/>
    </source>
</evidence>
<organism evidence="1 2">
    <name type="scientific">Prorocentrum cordatum</name>
    <dbReference type="NCBI Taxonomy" id="2364126"/>
    <lineage>
        <taxon>Eukaryota</taxon>
        <taxon>Sar</taxon>
        <taxon>Alveolata</taxon>
        <taxon>Dinophyceae</taxon>
        <taxon>Prorocentrales</taxon>
        <taxon>Prorocentraceae</taxon>
        <taxon>Prorocentrum</taxon>
    </lineage>
</organism>
<proteinExistence type="predicted"/>
<gene>
    <name evidence="1" type="ORF">PCOR1329_LOCUS28020</name>
</gene>
<comment type="caution">
    <text evidence="1">The sequence shown here is derived from an EMBL/GenBank/DDBJ whole genome shotgun (WGS) entry which is preliminary data.</text>
</comment>
<feature type="non-terminal residue" evidence="1">
    <location>
        <position position="1"/>
    </location>
</feature>
<feature type="non-terminal residue" evidence="1">
    <location>
        <position position="190"/>
    </location>
</feature>
<accession>A0ABN9SAG1</accession>